<dbReference type="AlphaFoldDB" id="A0AAW4XZB8"/>
<evidence type="ECO:0000256" key="7">
    <source>
        <dbReference type="ARBA" id="ARBA00022723"/>
    </source>
</evidence>
<dbReference type="GO" id="GO:1990221">
    <property type="term" value="C:L-cysteine desulfurase complex"/>
    <property type="evidence" value="ECO:0007669"/>
    <property type="project" value="UniProtKB-ARBA"/>
</dbReference>
<dbReference type="GO" id="GO:0031071">
    <property type="term" value="F:cysteine desulfurase activity"/>
    <property type="evidence" value="ECO:0007669"/>
    <property type="project" value="UniProtKB-UniRule"/>
</dbReference>
<dbReference type="InterPro" id="IPR015424">
    <property type="entry name" value="PyrdxlP-dep_Trfase"/>
</dbReference>
<feature type="modified residue" description="N6-(pyridoxal phosphate)lysine" evidence="13">
    <location>
        <position position="208"/>
    </location>
</feature>
<comment type="subunit">
    <text evidence="13">Homodimer. Forms a heterotetramer with IscU, interacts with other sulfur acceptors.</text>
</comment>
<feature type="active site" description="Cysteine persulfide intermediate" evidence="13">
    <location>
        <position position="330"/>
    </location>
</feature>
<dbReference type="GO" id="GO:0051537">
    <property type="term" value="F:2 iron, 2 sulfur cluster binding"/>
    <property type="evidence" value="ECO:0007669"/>
    <property type="project" value="UniProtKB-UniRule"/>
</dbReference>
<evidence type="ECO:0000313" key="17">
    <source>
        <dbReference type="Proteomes" id="UP001199260"/>
    </source>
</evidence>
<keyword evidence="13" id="KW-0963">Cytoplasm</keyword>
<evidence type="ECO:0000256" key="4">
    <source>
        <dbReference type="ARBA" id="ARBA00012239"/>
    </source>
</evidence>
<dbReference type="PROSITE" id="PS00595">
    <property type="entry name" value="AA_TRANSFER_CLASS_5"/>
    <property type="match status" value="1"/>
</dbReference>
<evidence type="ECO:0000256" key="5">
    <source>
        <dbReference type="ARBA" id="ARBA00022679"/>
    </source>
</evidence>
<dbReference type="EMBL" id="JAJNCT010000020">
    <property type="protein sequence ID" value="MCD2166485.1"/>
    <property type="molecule type" value="Genomic_DNA"/>
</dbReference>
<keyword evidence="7 13" id="KW-0479">Metal-binding</keyword>
<dbReference type="GO" id="GO:0046872">
    <property type="term" value="F:metal ion binding"/>
    <property type="evidence" value="ECO:0007669"/>
    <property type="project" value="UniProtKB-KW"/>
</dbReference>
<reference evidence="16 17" key="1">
    <citation type="submission" date="2021-11" db="EMBL/GenBank/DDBJ databases">
        <title>Genome sequence.</title>
        <authorList>
            <person name="Sun Q."/>
        </authorList>
    </citation>
    <scope>NUCLEOTIDE SEQUENCE [LARGE SCALE GENOMIC DNA]</scope>
    <source>
        <strain evidence="16 17">KCTC 12005</strain>
    </source>
</reference>
<keyword evidence="6 13" id="KW-0001">2Fe-2S</keyword>
<comment type="similarity">
    <text evidence="3 13">Belongs to the class-V pyridoxal-phosphate-dependent aminotransferase family. NifS/IscS subfamily.</text>
</comment>
<feature type="binding site" evidence="13">
    <location>
        <position position="245"/>
    </location>
    <ligand>
        <name>pyridoxal 5'-phosphate</name>
        <dbReference type="ChEBI" id="CHEBI:597326"/>
    </ligand>
</feature>
<accession>A0AAW4XZB8</accession>
<dbReference type="InterPro" id="IPR010240">
    <property type="entry name" value="Cys_deSase_IscS"/>
</dbReference>
<organism evidence="16 17">
    <name type="scientific">Comamonas koreensis</name>
    <dbReference type="NCBI Taxonomy" id="160825"/>
    <lineage>
        <taxon>Bacteria</taxon>
        <taxon>Pseudomonadati</taxon>
        <taxon>Pseudomonadota</taxon>
        <taxon>Betaproteobacteria</taxon>
        <taxon>Burkholderiales</taxon>
        <taxon>Comamonadaceae</taxon>
        <taxon>Comamonas</taxon>
    </lineage>
</organism>
<dbReference type="InterPro" id="IPR016454">
    <property type="entry name" value="Cysteine_dSase"/>
</dbReference>
<dbReference type="InterPro" id="IPR000192">
    <property type="entry name" value="Aminotrans_V_dom"/>
</dbReference>
<feature type="domain" description="Aminotransferase class V" evidence="15">
    <location>
        <begin position="9"/>
        <end position="370"/>
    </location>
</feature>
<evidence type="ECO:0000256" key="3">
    <source>
        <dbReference type="ARBA" id="ARBA00006490"/>
    </source>
</evidence>
<comment type="caution">
    <text evidence="13">Lacks conserved residue(s) required for the propagation of feature annotation.</text>
</comment>
<keyword evidence="10 13" id="KW-0411">Iron-sulfur</keyword>
<gene>
    <name evidence="13" type="primary">iscS</name>
    <name evidence="16" type="ORF">LPW39_15275</name>
</gene>
<proteinExistence type="inferred from homology"/>
<evidence type="ECO:0000256" key="1">
    <source>
        <dbReference type="ARBA" id="ARBA00001933"/>
    </source>
</evidence>
<keyword evidence="8 13" id="KW-0663">Pyridoxal phosphate</keyword>
<dbReference type="Gene3D" id="3.40.640.10">
    <property type="entry name" value="Type I PLP-dependent aspartate aminotransferase-like (Major domain)"/>
    <property type="match status" value="1"/>
</dbReference>
<dbReference type="InterPro" id="IPR015421">
    <property type="entry name" value="PyrdxlP-dep_Trfase_major"/>
</dbReference>
<feature type="binding site" evidence="13">
    <location>
        <begin position="77"/>
        <end position="78"/>
    </location>
    <ligand>
        <name>pyridoxal 5'-phosphate</name>
        <dbReference type="ChEBI" id="CHEBI:597326"/>
    </ligand>
</feature>
<keyword evidence="17" id="KW-1185">Reference proteome</keyword>
<keyword evidence="5 13" id="KW-0808">Transferase</keyword>
<evidence type="ECO:0000256" key="11">
    <source>
        <dbReference type="ARBA" id="ARBA00050776"/>
    </source>
</evidence>
<evidence type="ECO:0000256" key="8">
    <source>
        <dbReference type="ARBA" id="ARBA00022898"/>
    </source>
</evidence>
<comment type="catalytic activity">
    <reaction evidence="11 13">
        <text>(sulfur carrier)-H + L-cysteine = (sulfur carrier)-SH + L-alanine</text>
        <dbReference type="Rhea" id="RHEA:43892"/>
        <dbReference type="Rhea" id="RHEA-COMP:14737"/>
        <dbReference type="Rhea" id="RHEA-COMP:14739"/>
        <dbReference type="ChEBI" id="CHEBI:29917"/>
        <dbReference type="ChEBI" id="CHEBI:35235"/>
        <dbReference type="ChEBI" id="CHEBI:57972"/>
        <dbReference type="ChEBI" id="CHEBI:64428"/>
        <dbReference type="EC" id="2.8.1.7"/>
    </reaction>
</comment>
<dbReference type="InterPro" id="IPR015422">
    <property type="entry name" value="PyrdxlP-dep_Trfase_small"/>
</dbReference>
<dbReference type="NCBIfam" id="TIGR02006">
    <property type="entry name" value="IscS"/>
    <property type="match status" value="1"/>
</dbReference>
<dbReference type="FunFam" id="3.40.640.10:FF:000003">
    <property type="entry name" value="Cysteine desulfurase IscS"/>
    <property type="match status" value="1"/>
</dbReference>
<keyword evidence="9 13" id="KW-0408">Iron</keyword>
<dbReference type="NCBIfam" id="NF010611">
    <property type="entry name" value="PRK14012.1"/>
    <property type="match status" value="1"/>
</dbReference>
<dbReference type="EC" id="2.8.1.7" evidence="4 13"/>
<evidence type="ECO:0000256" key="14">
    <source>
        <dbReference type="RuleBase" id="RU004504"/>
    </source>
</evidence>
<dbReference type="PANTHER" id="PTHR11601">
    <property type="entry name" value="CYSTEINE DESULFURYLASE FAMILY MEMBER"/>
    <property type="match status" value="1"/>
</dbReference>
<dbReference type="FunFam" id="3.90.1150.10:FF:000002">
    <property type="entry name" value="Cysteine desulfurase IscS"/>
    <property type="match status" value="1"/>
</dbReference>
<dbReference type="Gene3D" id="3.90.1150.10">
    <property type="entry name" value="Aspartate Aminotransferase, domain 1"/>
    <property type="match status" value="1"/>
</dbReference>
<evidence type="ECO:0000256" key="12">
    <source>
        <dbReference type="ARBA" id="ARBA00072125"/>
    </source>
</evidence>
<comment type="function">
    <text evidence="13">Master enzyme that delivers sulfur to a number of partners involved in Fe-S cluster assembly, tRNA modification or cofactor biosynthesis. Catalyzes the removal of elemental sulfur atoms from cysteine to produce alanine. Functions as a sulfur delivery protein for Fe-S cluster synthesis onto IscU, an Fe-S scaffold assembly protein, as well as other S acceptor proteins.</text>
</comment>
<dbReference type="HAMAP" id="MF_00331">
    <property type="entry name" value="Cys_desulf_IscS"/>
    <property type="match status" value="1"/>
</dbReference>
<dbReference type="GO" id="GO:0044571">
    <property type="term" value="P:[2Fe-2S] cluster assembly"/>
    <property type="evidence" value="ECO:0007669"/>
    <property type="project" value="UniProtKB-UniRule"/>
</dbReference>
<dbReference type="Proteomes" id="UP001199260">
    <property type="component" value="Unassembled WGS sequence"/>
</dbReference>
<feature type="binding site" description="via persulfide group" evidence="13">
    <location>
        <position position="330"/>
    </location>
    <ligand>
        <name>[2Fe-2S] cluster</name>
        <dbReference type="ChEBI" id="CHEBI:190135"/>
        <note>ligand shared with IscU</note>
    </ligand>
</feature>
<dbReference type="Pfam" id="PF00266">
    <property type="entry name" value="Aminotran_5"/>
    <property type="match status" value="1"/>
</dbReference>
<comment type="caution">
    <text evidence="16">The sequence shown here is derived from an EMBL/GenBank/DDBJ whole genome shotgun (WGS) entry which is preliminary data.</text>
</comment>
<protein>
    <recommendedName>
        <fullName evidence="12 13">Cysteine desulfurase IscS</fullName>
        <ecNumber evidence="4 13">2.8.1.7</ecNumber>
    </recommendedName>
</protein>
<feature type="binding site" evidence="13">
    <location>
        <position position="185"/>
    </location>
    <ligand>
        <name>pyridoxal 5'-phosphate</name>
        <dbReference type="ChEBI" id="CHEBI:597326"/>
    </ligand>
</feature>
<dbReference type="RefSeq" id="WP_230776813.1">
    <property type="nucleotide sequence ID" value="NZ_JAJNCT010000020.1"/>
</dbReference>
<evidence type="ECO:0000256" key="2">
    <source>
        <dbReference type="ARBA" id="ARBA00005151"/>
    </source>
</evidence>
<dbReference type="PANTHER" id="PTHR11601:SF34">
    <property type="entry name" value="CYSTEINE DESULFURASE"/>
    <property type="match status" value="1"/>
</dbReference>
<comment type="subcellular location">
    <subcellularLocation>
        <location evidence="13">Cytoplasm</location>
    </subcellularLocation>
</comment>
<feature type="binding site" evidence="13">
    <location>
        <position position="157"/>
    </location>
    <ligand>
        <name>pyridoxal 5'-phosphate</name>
        <dbReference type="ChEBI" id="CHEBI:597326"/>
    </ligand>
</feature>
<dbReference type="PIRSF" id="PIRSF005572">
    <property type="entry name" value="NifS"/>
    <property type="match status" value="1"/>
</dbReference>
<evidence type="ECO:0000256" key="10">
    <source>
        <dbReference type="ARBA" id="ARBA00023014"/>
    </source>
</evidence>
<comment type="pathway">
    <text evidence="2 13">Cofactor biosynthesis; iron-sulfur cluster biosynthesis.</text>
</comment>
<dbReference type="SUPFAM" id="SSF53383">
    <property type="entry name" value="PLP-dependent transferases"/>
    <property type="match status" value="1"/>
</dbReference>
<evidence type="ECO:0000256" key="9">
    <source>
        <dbReference type="ARBA" id="ARBA00023004"/>
    </source>
</evidence>
<comment type="cofactor">
    <cofactor evidence="1 13 14">
        <name>pyridoxal 5'-phosphate</name>
        <dbReference type="ChEBI" id="CHEBI:597326"/>
    </cofactor>
</comment>
<name>A0AAW4XZB8_9BURK</name>
<sequence>MDTTPHFPIYLDYGATTPVDPRVIEAMIPWLSENYGNPASRSHAWGWTAEEAVEKARAQVAALINADPREIVWTSGATESDNLALKGAAQFYKGKGKHLITVKTEHKAVLDTMRALEREGFEVTYLDVKEDGLLDLDVFKAAIRPDTILVSVMFVNNETGVIQDIDTIGNICREKGIIFHVDAAQATGKVEIDVTALKVDLMSLASHKTYGPKGIGALYVRRKPRVRIEAQMHGGGHERGMRSGTLATHQIVGMGEAFRIAKEDMAKDYAHAKALQQRMLDGLMDIEQVFVNGDLNHRVPHNLNISFNFVEGESLIMGIKGLAVSSGSACTSASLEPSYVLRALGRSDELAHSSLRMTFGRFTTNEDIDYAVASIRENVTKLRELSPLWEMYKDGVDLSTIQWAAH</sequence>
<dbReference type="InterPro" id="IPR020578">
    <property type="entry name" value="Aminotrans_V_PyrdxlP_BS"/>
</dbReference>
<evidence type="ECO:0000259" key="15">
    <source>
        <dbReference type="Pfam" id="PF00266"/>
    </source>
</evidence>
<evidence type="ECO:0000256" key="13">
    <source>
        <dbReference type="HAMAP-Rule" id="MF_00331"/>
    </source>
</evidence>
<evidence type="ECO:0000313" key="16">
    <source>
        <dbReference type="EMBL" id="MCD2166485.1"/>
    </source>
</evidence>
<evidence type="ECO:0000256" key="6">
    <source>
        <dbReference type="ARBA" id="ARBA00022714"/>
    </source>
</evidence>
<dbReference type="GO" id="GO:0030170">
    <property type="term" value="F:pyridoxal phosphate binding"/>
    <property type="evidence" value="ECO:0007669"/>
    <property type="project" value="UniProtKB-UniRule"/>
</dbReference>